<dbReference type="AlphaFoldDB" id="A0AAV6HXG6"/>
<name>A0AAV6HXG6_9ERIC</name>
<reference evidence="2 3" key="1">
    <citation type="submission" date="2020-08" db="EMBL/GenBank/DDBJ databases">
        <title>Plant Genome Project.</title>
        <authorList>
            <person name="Zhang R.-G."/>
        </authorList>
    </citation>
    <scope>NUCLEOTIDE SEQUENCE [LARGE SCALE GENOMIC DNA]</scope>
    <source>
        <strain evidence="2">WSP0</strain>
        <tissue evidence="2">Leaf</tissue>
    </source>
</reference>
<dbReference type="InterPro" id="IPR002110">
    <property type="entry name" value="Ankyrin_rpt"/>
</dbReference>
<protein>
    <recommendedName>
        <fullName evidence="4">Ankyrin repeat family protein</fullName>
    </recommendedName>
</protein>
<organism evidence="2 3">
    <name type="scientific">Rhododendron griersonianum</name>
    <dbReference type="NCBI Taxonomy" id="479676"/>
    <lineage>
        <taxon>Eukaryota</taxon>
        <taxon>Viridiplantae</taxon>
        <taxon>Streptophyta</taxon>
        <taxon>Embryophyta</taxon>
        <taxon>Tracheophyta</taxon>
        <taxon>Spermatophyta</taxon>
        <taxon>Magnoliopsida</taxon>
        <taxon>eudicotyledons</taxon>
        <taxon>Gunneridae</taxon>
        <taxon>Pentapetalae</taxon>
        <taxon>asterids</taxon>
        <taxon>Ericales</taxon>
        <taxon>Ericaceae</taxon>
        <taxon>Ericoideae</taxon>
        <taxon>Rhodoreae</taxon>
        <taxon>Rhododendron</taxon>
    </lineage>
</organism>
<evidence type="ECO:0008006" key="4">
    <source>
        <dbReference type="Google" id="ProtNLM"/>
    </source>
</evidence>
<dbReference type="PROSITE" id="PS50088">
    <property type="entry name" value="ANK_REPEAT"/>
    <property type="match status" value="1"/>
</dbReference>
<dbReference type="InterPro" id="IPR036770">
    <property type="entry name" value="Ankyrin_rpt-contain_sf"/>
</dbReference>
<dbReference type="PROSITE" id="PS50297">
    <property type="entry name" value="ANK_REP_REGION"/>
    <property type="match status" value="1"/>
</dbReference>
<dbReference type="Proteomes" id="UP000823749">
    <property type="component" value="Chromosome 13"/>
</dbReference>
<dbReference type="EMBL" id="JACTNZ010000013">
    <property type="protein sequence ID" value="KAG5517206.1"/>
    <property type="molecule type" value="Genomic_DNA"/>
</dbReference>
<evidence type="ECO:0000313" key="2">
    <source>
        <dbReference type="EMBL" id="KAG5517206.1"/>
    </source>
</evidence>
<sequence>MGDWDWSDGCDDDGDDSDFDWESEMDSAIARDDQESFISLDTSPVSRNFGASYVVPKLWNLICGADAVNCATALLEGKLDQTAHVDRPGCRGAYPLHFAAYELAPRVIELLLSRGAQPNIRLYDERDMDKHDVWLPPRVECRLEMKEQKGMLPLNIALDSARQTLCWHNVYSPGQPTFQLIVSLCLPLMKRALAACKLLACSSENVEKEAYCYGMEGKLVELAVLLIVARKQVFTPVTFHRNDGAVISTRMTILQCLKNQILSLVDEEMKPMNKFEHGRVIQIQSKIMALRSTALLLKVFESAGDSIEEYLQLQQPVDVQREQMEKDVALRLAEKGFILKDGDFDFSIGDCVNSSKSVGTPAKYLNNSSDKLFPFSGPCLPLLRQKNVRFPPRQEVPRDGHQWSALSLPTPHLLKNMMKSIRTDQVLKSISGSRYSTGVDIQVKKQTKPISREILAKFALSIKNGIRTP</sequence>
<proteinExistence type="predicted"/>
<keyword evidence="3" id="KW-1185">Reference proteome</keyword>
<evidence type="ECO:0000313" key="3">
    <source>
        <dbReference type="Proteomes" id="UP000823749"/>
    </source>
</evidence>
<feature type="repeat" description="ANK" evidence="1">
    <location>
        <begin position="91"/>
        <end position="123"/>
    </location>
</feature>
<accession>A0AAV6HXG6</accession>
<keyword evidence="1" id="KW-0040">ANK repeat</keyword>
<dbReference type="Gene3D" id="1.25.40.20">
    <property type="entry name" value="Ankyrin repeat-containing domain"/>
    <property type="match status" value="1"/>
</dbReference>
<dbReference type="SUPFAM" id="SSF48403">
    <property type="entry name" value="Ankyrin repeat"/>
    <property type="match status" value="1"/>
</dbReference>
<gene>
    <name evidence="2" type="ORF">RHGRI_037838</name>
</gene>
<evidence type="ECO:0000256" key="1">
    <source>
        <dbReference type="PROSITE-ProRule" id="PRU00023"/>
    </source>
</evidence>
<comment type="caution">
    <text evidence="2">The sequence shown here is derived from an EMBL/GenBank/DDBJ whole genome shotgun (WGS) entry which is preliminary data.</text>
</comment>